<dbReference type="EMBL" id="LT962688">
    <property type="protein sequence ID" value="SOR32654.1"/>
    <property type="molecule type" value="Genomic_DNA"/>
</dbReference>
<gene>
    <name evidence="1" type="ORF">TK0001_6095</name>
</gene>
<accession>A0A2N9AZA2</accession>
<organism evidence="1 2">
    <name type="scientific">Methylorubrum extorquens</name>
    <name type="common">Methylobacterium dichloromethanicum</name>
    <name type="synonym">Methylobacterium extorquens</name>
    <dbReference type="NCBI Taxonomy" id="408"/>
    <lineage>
        <taxon>Bacteria</taxon>
        <taxon>Pseudomonadati</taxon>
        <taxon>Pseudomonadota</taxon>
        <taxon>Alphaproteobacteria</taxon>
        <taxon>Hyphomicrobiales</taxon>
        <taxon>Methylobacteriaceae</taxon>
        <taxon>Methylorubrum</taxon>
    </lineage>
</organism>
<reference evidence="2" key="1">
    <citation type="submission" date="2017-10" db="EMBL/GenBank/DDBJ databases">
        <authorList>
            <person name="Regsiter A."/>
            <person name="William W."/>
        </authorList>
    </citation>
    <scope>NUCLEOTIDE SEQUENCE [LARGE SCALE GENOMIC DNA]</scope>
</reference>
<proteinExistence type="predicted"/>
<dbReference type="AlphaFoldDB" id="A0A2N9AZA2"/>
<protein>
    <submittedName>
        <fullName evidence="1">Uncharacterized protein</fullName>
    </submittedName>
</protein>
<sequence length="34" mass="3972">MIRKLLTALVLPRVIAFISRRLTGRATTPTRHRR</sequence>
<dbReference type="Proteomes" id="UP000233769">
    <property type="component" value="Chromosome tk0001"/>
</dbReference>
<name>A0A2N9AZA2_METEX</name>
<evidence type="ECO:0000313" key="2">
    <source>
        <dbReference type="Proteomes" id="UP000233769"/>
    </source>
</evidence>
<evidence type="ECO:0000313" key="1">
    <source>
        <dbReference type="EMBL" id="SOR32654.1"/>
    </source>
</evidence>